<protein>
    <submittedName>
        <fullName evidence="2">Toxin-antitoxin system HicB family antitoxin</fullName>
    </submittedName>
</protein>
<dbReference type="EMBL" id="JASVWF010000003">
    <property type="protein sequence ID" value="MDL5157381.1"/>
    <property type="molecule type" value="Genomic_DNA"/>
</dbReference>
<evidence type="ECO:0000313" key="3">
    <source>
        <dbReference type="Proteomes" id="UP001231924"/>
    </source>
</evidence>
<dbReference type="InterPro" id="IPR013321">
    <property type="entry name" value="Arc_rbn_hlx_hlx"/>
</dbReference>
<feature type="region of interest" description="Disordered" evidence="1">
    <location>
        <begin position="148"/>
        <end position="169"/>
    </location>
</feature>
<proteinExistence type="predicted"/>
<gene>
    <name evidence="2" type="ORF">QRT03_15550</name>
</gene>
<organism evidence="2 3">
    <name type="scientific">Actinomycetospora termitidis</name>
    <dbReference type="NCBI Taxonomy" id="3053470"/>
    <lineage>
        <taxon>Bacteria</taxon>
        <taxon>Bacillati</taxon>
        <taxon>Actinomycetota</taxon>
        <taxon>Actinomycetes</taxon>
        <taxon>Pseudonocardiales</taxon>
        <taxon>Pseudonocardiaceae</taxon>
        <taxon>Actinomycetospora</taxon>
    </lineage>
</organism>
<dbReference type="RefSeq" id="WP_286053809.1">
    <property type="nucleotide sequence ID" value="NZ_JASVWF010000003.1"/>
</dbReference>
<dbReference type="InterPro" id="IPR010985">
    <property type="entry name" value="Ribbon_hlx_hlx"/>
</dbReference>
<sequence>MDLSPFVDRLADELTLAAEAGGDEARAVAARLSASLSSSVRLVLLEALAEAADEITRDLAPGSVEVRLRGREPGFVVNPPVSEPPAAPAGARTEPEVESTLELDAGPTTRINLRLPDALKARVEEAAGREHLSINAWLVRAASGALATGAGDASRARGRRGQSFTGWVR</sequence>
<comment type="caution">
    <text evidence="2">The sequence shown here is derived from an EMBL/GenBank/DDBJ whole genome shotgun (WGS) entry which is preliminary data.</text>
</comment>
<accession>A0ABT7M9Q7</accession>
<dbReference type="SUPFAM" id="SSF47598">
    <property type="entry name" value="Ribbon-helix-helix"/>
    <property type="match status" value="1"/>
</dbReference>
<dbReference type="Proteomes" id="UP001231924">
    <property type="component" value="Unassembled WGS sequence"/>
</dbReference>
<keyword evidence="3" id="KW-1185">Reference proteome</keyword>
<name>A0ABT7M9Q7_9PSEU</name>
<evidence type="ECO:0000256" key="1">
    <source>
        <dbReference type="SAM" id="MobiDB-lite"/>
    </source>
</evidence>
<dbReference type="Gene3D" id="1.10.1220.10">
    <property type="entry name" value="Met repressor-like"/>
    <property type="match status" value="1"/>
</dbReference>
<reference evidence="2 3" key="1">
    <citation type="submission" date="2023-06" db="EMBL/GenBank/DDBJ databases">
        <title>Actinomycetospora Odt1-22.</title>
        <authorList>
            <person name="Supong K."/>
        </authorList>
    </citation>
    <scope>NUCLEOTIDE SEQUENCE [LARGE SCALE GENOMIC DNA]</scope>
    <source>
        <strain evidence="2 3">Odt1-22</strain>
    </source>
</reference>
<evidence type="ECO:0000313" key="2">
    <source>
        <dbReference type="EMBL" id="MDL5157381.1"/>
    </source>
</evidence>
<feature type="region of interest" description="Disordered" evidence="1">
    <location>
        <begin position="75"/>
        <end position="94"/>
    </location>
</feature>